<protein>
    <submittedName>
        <fullName evidence="1">Uncharacterized protein</fullName>
    </submittedName>
</protein>
<reference evidence="1" key="1">
    <citation type="submission" date="2024-10" db="EMBL/GenBank/DDBJ databases">
        <authorList>
            <person name="Tejada A.J.P."/>
            <person name="Nada M.A.L."/>
            <person name="Joloro M.J.G."/>
            <person name="Chin R.A.D."/>
            <person name="Reterta M.C.C."/>
            <person name="Casidsid J.Y.O."/>
            <person name="Collado A.R.G."/>
            <person name="Berlin S.C."/>
            <person name="Ancla J.B."/>
            <person name="Asejo A.B."/>
            <person name="Yadao N.M.R."/>
            <person name="De Paz V.P. Jr."/>
            <person name="Bigol U.G."/>
        </authorList>
    </citation>
    <scope>NUCLEOTIDE SEQUENCE</scope>
</reference>
<name>A0AB74UHC9_9CAUD</name>
<gene>
    <name evidence="1" type="ORF">VIPECOMC04_00024</name>
</gene>
<proteinExistence type="predicted"/>
<organism evidence="1">
    <name type="scientific">Escherichia phage vB_VIPECOMC04</name>
    <dbReference type="NCBI Taxonomy" id="3350136"/>
    <lineage>
        <taxon>Viruses</taxon>
        <taxon>Duplodnaviria</taxon>
        <taxon>Heunggongvirae</taxon>
        <taxon>Uroviricota</taxon>
        <taxon>Caudoviricetes</taxon>
        <taxon>Sarkviridae</taxon>
        <taxon>Guernseyvirinae</taxon>
        <taxon>Kagunavirus</taxon>
    </lineage>
</organism>
<evidence type="ECO:0000313" key="1">
    <source>
        <dbReference type="EMBL" id="XHV08310.1"/>
    </source>
</evidence>
<accession>A0AB74UHC9</accession>
<dbReference type="EMBL" id="PQ423993">
    <property type="protein sequence ID" value="XHV08310.1"/>
    <property type="molecule type" value="Genomic_DNA"/>
</dbReference>
<sequence>MEELHQCELQFISGFIPVNNFSISDLLELRENGALWVCNARDVTKARVWNFSILRRPNKSGAGAVTMDLLQRKGKLFMRTASNHDARADDSEGGCR</sequence>